<sequence length="116" mass="13253">MKLFIFIVLIVCNVSVSAANNELQTVKFSMPRLSPERVVELTEKYLHKEKRIDLKNYKLGRIDFTYYSSSNGPKNIDKIGWTVEFECKPEKAVPGCDVLVGVSNDINPKFTFYPGM</sequence>
<evidence type="ECO:0000313" key="2">
    <source>
        <dbReference type="EMBL" id="MBC3880626.1"/>
    </source>
</evidence>
<feature type="signal peptide" evidence="1">
    <location>
        <begin position="1"/>
        <end position="18"/>
    </location>
</feature>
<dbReference type="RefSeq" id="WP_186914884.1">
    <property type="nucleotide sequence ID" value="NZ_JACOFZ010000001.1"/>
</dbReference>
<gene>
    <name evidence="2" type="ORF">H8K36_04520</name>
</gene>
<reference evidence="2" key="1">
    <citation type="submission" date="2020-08" db="EMBL/GenBank/DDBJ databases">
        <title>Novel species isolated from subtropical streams in China.</title>
        <authorList>
            <person name="Lu H."/>
        </authorList>
    </citation>
    <scope>NUCLEOTIDE SEQUENCE</scope>
    <source>
        <strain evidence="2">LX22W</strain>
    </source>
</reference>
<name>A0A923HMP9_9BURK</name>
<keyword evidence="1" id="KW-0732">Signal</keyword>
<comment type="caution">
    <text evidence="2">The sequence shown here is derived from an EMBL/GenBank/DDBJ whole genome shotgun (WGS) entry which is preliminary data.</text>
</comment>
<dbReference type="AlphaFoldDB" id="A0A923HMP9"/>
<evidence type="ECO:0008006" key="4">
    <source>
        <dbReference type="Google" id="ProtNLM"/>
    </source>
</evidence>
<evidence type="ECO:0000256" key="1">
    <source>
        <dbReference type="SAM" id="SignalP"/>
    </source>
</evidence>
<evidence type="ECO:0000313" key="3">
    <source>
        <dbReference type="Proteomes" id="UP000627446"/>
    </source>
</evidence>
<feature type="chain" id="PRO_5036689788" description="DUF3888 domain-containing protein" evidence="1">
    <location>
        <begin position="19"/>
        <end position="116"/>
    </location>
</feature>
<dbReference type="Proteomes" id="UP000627446">
    <property type="component" value="Unassembled WGS sequence"/>
</dbReference>
<organism evidence="2 3">
    <name type="scientific">Undibacterium nitidum</name>
    <dbReference type="NCBI Taxonomy" id="2762298"/>
    <lineage>
        <taxon>Bacteria</taxon>
        <taxon>Pseudomonadati</taxon>
        <taxon>Pseudomonadota</taxon>
        <taxon>Betaproteobacteria</taxon>
        <taxon>Burkholderiales</taxon>
        <taxon>Oxalobacteraceae</taxon>
        <taxon>Undibacterium</taxon>
    </lineage>
</organism>
<dbReference type="EMBL" id="JACOFZ010000001">
    <property type="protein sequence ID" value="MBC3880626.1"/>
    <property type="molecule type" value="Genomic_DNA"/>
</dbReference>
<accession>A0A923HMP9</accession>
<protein>
    <recommendedName>
        <fullName evidence="4">DUF3888 domain-containing protein</fullName>
    </recommendedName>
</protein>
<proteinExistence type="predicted"/>
<keyword evidence="3" id="KW-1185">Reference proteome</keyword>